<dbReference type="CDD" id="cd22363">
    <property type="entry name" value="tRNA-intron_lyase_C"/>
    <property type="match status" value="1"/>
</dbReference>
<comment type="similarity">
    <text evidence="2">Belongs to the tRNA-intron endonuclease family.</text>
</comment>
<dbReference type="InterPro" id="IPR006677">
    <property type="entry name" value="tRNA_intron_Endonuc_cat-like"/>
</dbReference>
<evidence type="ECO:0000256" key="12">
    <source>
        <dbReference type="ARBA" id="ARBA00075884"/>
    </source>
</evidence>
<comment type="subcellular location">
    <subcellularLocation>
        <location evidence="1">Nucleus</location>
        <location evidence="1">Nucleolus</location>
    </subcellularLocation>
</comment>
<dbReference type="Gene3D" id="3.40.1350.10">
    <property type="match status" value="1"/>
</dbReference>
<evidence type="ECO:0000259" key="15">
    <source>
        <dbReference type="Pfam" id="PF01974"/>
    </source>
</evidence>
<feature type="region of interest" description="Disordered" evidence="14">
    <location>
        <begin position="232"/>
        <end position="251"/>
    </location>
</feature>
<evidence type="ECO:0000256" key="10">
    <source>
        <dbReference type="ARBA" id="ARBA00070643"/>
    </source>
</evidence>
<accession>A0A452HA86</accession>
<keyword evidence="6" id="KW-0456">Lyase</keyword>
<evidence type="ECO:0000256" key="14">
    <source>
        <dbReference type="SAM" id="MobiDB-lite"/>
    </source>
</evidence>
<evidence type="ECO:0000256" key="7">
    <source>
        <dbReference type="ARBA" id="ARBA00023242"/>
    </source>
</evidence>
<dbReference type="SUPFAM" id="SSF53032">
    <property type="entry name" value="tRNA-intron endonuclease catalytic domain-like"/>
    <property type="match status" value="1"/>
</dbReference>
<feature type="domain" description="TSEN34 N-terminal" evidence="16">
    <location>
        <begin position="108"/>
        <end position="176"/>
    </location>
</feature>
<feature type="domain" description="tRNA intron endonuclease catalytic" evidence="15">
    <location>
        <begin position="298"/>
        <end position="373"/>
    </location>
</feature>
<comment type="catalytic activity">
    <reaction evidence="8">
        <text>pretRNA = a 3'-half-tRNA molecule with a 5'-OH end + a 5'-half-tRNA molecule with a 2',3'-cyclic phosphate end + an intron with a 2',3'-cyclic phosphate and a 5'-hydroxyl terminus.</text>
        <dbReference type="EC" id="4.6.1.16"/>
    </reaction>
</comment>
<reference evidence="17" key="2">
    <citation type="submission" date="2025-08" db="UniProtKB">
        <authorList>
            <consortium name="Ensembl"/>
        </authorList>
    </citation>
    <scope>IDENTIFICATION</scope>
</reference>
<dbReference type="PANTHER" id="PTHR13070">
    <property type="entry name" value="TRNA-SPLICING ENDONUCLEASE SUBUNIT SEN34-RELATED"/>
    <property type="match status" value="1"/>
</dbReference>
<dbReference type="AlphaFoldDB" id="A0A452HA86"/>
<sequence>MMGLQCKPPPPSLAPENAGIVPPLTLGNVGIAPSLGWGPGGGQSQGMLGLWRPLPQSMLGLWCPAPEVAASQPWVRGPRITSPCTLPQRGHVPHSRRSPPCSCRSAMIQIHVLEGAALVWSAEDAREIRERFRLVGTLVGALARKPRQNARLGLPLQLLPEEARLLAELGAAVLVRGTETQPPAEGEELTQASLVEAYQRELEESYQEQQRLAGAERGALLARLAERIAQGRARRREQRGEMPDTVEDSGLLDSPFVLPRGSMMVQLPTARWRPGRVEQVDWTSPSADWPHAGRPAHEARYRVFRELWGRGYYLSGGSKFGGDFLVYPGDPLRFHAHYIALCCPPEAPLPLHALVAATRLGTSVKKTLLLCSPGAGSALTFTSLQWSGLQ</sequence>
<dbReference type="FunFam" id="3.40.1350.10:FF:000002">
    <property type="entry name" value="tRNA-splicing endonuclease subunit Sen34"/>
    <property type="match status" value="1"/>
</dbReference>
<dbReference type="InterPro" id="IPR011856">
    <property type="entry name" value="tRNA_endonuc-like_dom_sf"/>
</dbReference>
<evidence type="ECO:0000256" key="3">
    <source>
        <dbReference type="ARBA" id="ARBA00012573"/>
    </source>
</evidence>
<dbReference type="InterPro" id="IPR036167">
    <property type="entry name" value="tRNA_intron_Endo_cat-like_sf"/>
</dbReference>
<evidence type="ECO:0000256" key="11">
    <source>
        <dbReference type="ARBA" id="ARBA00070870"/>
    </source>
</evidence>
<keyword evidence="7" id="KW-0539">Nucleus</keyword>
<evidence type="ECO:0000256" key="6">
    <source>
        <dbReference type="ARBA" id="ARBA00023239"/>
    </source>
</evidence>
<dbReference type="Pfam" id="PF26577">
    <property type="entry name" value="TSEN34_N"/>
    <property type="match status" value="1"/>
</dbReference>
<dbReference type="Ensembl" id="ENSGAGT00000013328.1">
    <property type="protein sequence ID" value="ENSGAGP00000011633.1"/>
    <property type="gene ID" value="ENSGAGG00000008982.1"/>
</dbReference>
<evidence type="ECO:0000256" key="9">
    <source>
        <dbReference type="ARBA" id="ARBA00064779"/>
    </source>
</evidence>
<evidence type="ECO:0000313" key="18">
    <source>
        <dbReference type="Proteomes" id="UP000291020"/>
    </source>
</evidence>
<dbReference type="EC" id="4.6.1.16" evidence="3"/>
<comment type="subunit">
    <text evidence="9">tRNA splicing endonuclease is a heterotetramer composed of TSEN2, TSEN15, TSEN34/LENG5 and TSEN54. tRNA splicing endonuclease complex also contains proteins of the pre-mRNA 3'-end processing machinery such as CLP1, CPSF1, CPSF4 and CSTF2.</text>
</comment>
<protein>
    <recommendedName>
        <fullName evidence="11">tRNA-splicing endonuclease subunit SEN34</fullName>
        <ecNumber evidence="3">4.6.1.16</ecNumber>
    </recommendedName>
    <alternativeName>
        <fullName evidence="12 13">tRNA-intron endonuclease SEN34</fullName>
    </alternativeName>
    <alternativeName>
        <fullName evidence="10">tRNA-splicing endonuclease subunit Sen34</fullName>
    </alternativeName>
</protein>
<dbReference type="Pfam" id="PF01974">
    <property type="entry name" value="tRNA_int_endo"/>
    <property type="match status" value="1"/>
</dbReference>
<name>A0A452HA86_9SAUR</name>
<reference evidence="18" key="1">
    <citation type="journal article" date="2017" name="PLoS ONE">
        <title>The Agassiz's desert tortoise genome provides a resource for the conservation of a threatened species.</title>
        <authorList>
            <person name="Tollis M."/>
            <person name="DeNardo D.F."/>
            <person name="Cornelius J.A."/>
            <person name="Dolby G.A."/>
            <person name="Edwards T."/>
            <person name="Henen B.T."/>
            <person name="Karl A.E."/>
            <person name="Murphy R.W."/>
            <person name="Kusumi K."/>
        </authorList>
    </citation>
    <scope>NUCLEOTIDE SEQUENCE [LARGE SCALE GENOMIC DNA]</scope>
</reference>
<evidence type="ECO:0000256" key="4">
    <source>
        <dbReference type="ARBA" id="ARBA00022664"/>
    </source>
</evidence>
<dbReference type="PANTHER" id="PTHR13070:SF0">
    <property type="entry name" value="TRNA-SPLICING ENDONUCLEASE SUBUNIT SEN34"/>
    <property type="match status" value="1"/>
</dbReference>
<dbReference type="InterPro" id="IPR059049">
    <property type="entry name" value="TSEN34_N"/>
</dbReference>
<dbReference type="Proteomes" id="UP000291020">
    <property type="component" value="Unassembled WGS sequence"/>
</dbReference>
<evidence type="ECO:0000256" key="8">
    <source>
        <dbReference type="ARBA" id="ARBA00034031"/>
    </source>
</evidence>
<organism evidence="17 18">
    <name type="scientific">Gopherus agassizii</name>
    <name type="common">Agassiz's desert tortoise</name>
    <dbReference type="NCBI Taxonomy" id="38772"/>
    <lineage>
        <taxon>Eukaryota</taxon>
        <taxon>Metazoa</taxon>
        <taxon>Chordata</taxon>
        <taxon>Craniata</taxon>
        <taxon>Vertebrata</taxon>
        <taxon>Euteleostomi</taxon>
        <taxon>Archelosauria</taxon>
        <taxon>Testudinata</taxon>
        <taxon>Testudines</taxon>
        <taxon>Cryptodira</taxon>
        <taxon>Durocryptodira</taxon>
        <taxon>Testudinoidea</taxon>
        <taxon>Testudinidae</taxon>
        <taxon>Gopherus</taxon>
    </lineage>
</organism>
<proteinExistence type="inferred from homology"/>
<dbReference type="GO" id="GO:0005730">
    <property type="term" value="C:nucleolus"/>
    <property type="evidence" value="ECO:0007669"/>
    <property type="project" value="UniProtKB-SubCell"/>
</dbReference>
<evidence type="ECO:0000256" key="1">
    <source>
        <dbReference type="ARBA" id="ARBA00004604"/>
    </source>
</evidence>
<dbReference type="GO" id="GO:0000213">
    <property type="term" value="F:tRNA-intron lyase activity"/>
    <property type="evidence" value="ECO:0007669"/>
    <property type="project" value="UniProtKB-EC"/>
</dbReference>
<evidence type="ECO:0000313" key="17">
    <source>
        <dbReference type="Ensembl" id="ENSGAGP00000011633.1"/>
    </source>
</evidence>
<reference evidence="17" key="3">
    <citation type="submission" date="2025-09" db="UniProtKB">
        <authorList>
            <consortium name="Ensembl"/>
        </authorList>
    </citation>
    <scope>IDENTIFICATION</scope>
</reference>
<keyword evidence="5" id="KW-0819">tRNA processing</keyword>
<dbReference type="STRING" id="38772.ENSGAGP00000011633"/>
<keyword evidence="4" id="KW-0507">mRNA processing</keyword>
<evidence type="ECO:0000256" key="5">
    <source>
        <dbReference type="ARBA" id="ARBA00022694"/>
    </source>
</evidence>
<evidence type="ECO:0000259" key="16">
    <source>
        <dbReference type="Pfam" id="PF26577"/>
    </source>
</evidence>
<dbReference type="GO" id="GO:0006397">
    <property type="term" value="P:mRNA processing"/>
    <property type="evidence" value="ECO:0007669"/>
    <property type="project" value="UniProtKB-KW"/>
</dbReference>
<dbReference type="GO" id="GO:0003676">
    <property type="term" value="F:nucleic acid binding"/>
    <property type="evidence" value="ECO:0007669"/>
    <property type="project" value="InterPro"/>
</dbReference>
<keyword evidence="18" id="KW-1185">Reference proteome</keyword>
<evidence type="ECO:0000256" key="2">
    <source>
        <dbReference type="ARBA" id="ARBA00008078"/>
    </source>
</evidence>
<evidence type="ECO:0000256" key="13">
    <source>
        <dbReference type="ARBA" id="ARBA00076724"/>
    </source>
</evidence>
<dbReference type="GO" id="GO:0000379">
    <property type="term" value="P:tRNA-type intron splice site recognition and cleavage"/>
    <property type="evidence" value="ECO:0007669"/>
    <property type="project" value="TreeGrafter"/>
</dbReference>